<evidence type="ECO:0000313" key="2">
    <source>
        <dbReference type="Proteomes" id="UP000644507"/>
    </source>
</evidence>
<comment type="caution">
    <text evidence="1">The sequence shown here is derived from an EMBL/GenBank/DDBJ whole genome shotgun (WGS) entry which is preliminary data.</text>
</comment>
<gene>
    <name evidence="1" type="ORF">GCM10007100_04000</name>
</gene>
<proteinExistence type="predicted"/>
<name>A0A918TBY6_9BACT</name>
<dbReference type="AlphaFoldDB" id="A0A918TBY6"/>
<dbReference type="Proteomes" id="UP000644507">
    <property type="component" value="Unassembled WGS sequence"/>
</dbReference>
<reference evidence="1" key="1">
    <citation type="journal article" date="2014" name="Int. J. Syst. Evol. Microbiol.">
        <title>Complete genome sequence of Corynebacterium casei LMG S-19264T (=DSM 44701T), isolated from a smear-ripened cheese.</title>
        <authorList>
            <consortium name="US DOE Joint Genome Institute (JGI-PGF)"/>
            <person name="Walter F."/>
            <person name="Albersmeier A."/>
            <person name="Kalinowski J."/>
            <person name="Ruckert C."/>
        </authorList>
    </citation>
    <scope>NUCLEOTIDE SEQUENCE</scope>
    <source>
        <strain evidence="1">KCTC 12988</strain>
    </source>
</reference>
<dbReference type="EMBL" id="BMXI01000001">
    <property type="protein sequence ID" value="GHC42236.1"/>
    <property type="molecule type" value="Genomic_DNA"/>
</dbReference>
<keyword evidence="2" id="KW-1185">Reference proteome</keyword>
<sequence>MSVEFDKVSGNAYPSSDSLYGGGTSGDSNSYGATFDLSFSPLANVSSIVLQVQIGAAFGYDFVDGALPVLSVNGTPVSLLGDEVTHQAQNGFYLGLPVYVDTYGLQWDLSRFSDPVIDLEISFDVVQHSQLYGLRLDQSDSVIPSSILPIPEPSGLFLCAFAFSGFVTSRRRTC</sequence>
<organism evidence="1 2">
    <name type="scientific">Roseibacillus persicicus</name>
    <dbReference type="NCBI Taxonomy" id="454148"/>
    <lineage>
        <taxon>Bacteria</taxon>
        <taxon>Pseudomonadati</taxon>
        <taxon>Verrucomicrobiota</taxon>
        <taxon>Verrucomicrobiia</taxon>
        <taxon>Verrucomicrobiales</taxon>
        <taxon>Verrucomicrobiaceae</taxon>
        <taxon>Roseibacillus</taxon>
    </lineage>
</organism>
<evidence type="ECO:0000313" key="1">
    <source>
        <dbReference type="EMBL" id="GHC42236.1"/>
    </source>
</evidence>
<reference evidence="1" key="2">
    <citation type="submission" date="2020-09" db="EMBL/GenBank/DDBJ databases">
        <authorList>
            <person name="Sun Q."/>
            <person name="Kim S."/>
        </authorList>
    </citation>
    <scope>NUCLEOTIDE SEQUENCE</scope>
    <source>
        <strain evidence="1">KCTC 12988</strain>
    </source>
</reference>
<accession>A0A918TBY6</accession>
<evidence type="ECO:0008006" key="3">
    <source>
        <dbReference type="Google" id="ProtNLM"/>
    </source>
</evidence>
<protein>
    <recommendedName>
        <fullName evidence="3">PEP-CTERM protein-sorting domain-containing protein</fullName>
    </recommendedName>
</protein>